<gene>
    <name evidence="3" type="ORF">UU93_C0001G0018</name>
</gene>
<dbReference type="Pfam" id="PF13196">
    <property type="entry name" value="DUF4012"/>
    <property type="match status" value="1"/>
</dbReference>
<accession>A0A0G0Y8Y0</accession>
<evidence type="ECO:0008006" key="5">
    <source>
        <dbReference type="Google" id="ProtNLM"/>
    </source>
</evidence>
<comment type="caution">
    <text evidence="3">The sequence shown here is derived from an EMBL/GenBank/DDBJ whole genome shotgun (WGS) entry which is preliminary data.</text>
</comment>
<reference evidence="3 4" key="1">
    <citation type="journal article" date="2015" name="Nature">
        <title>rRNA introns, odd ribosomes, and small enigmatic genomes across a large radiation of phyla.</title>
        <authorList>
            <person name="Brown C.T."/>
            <person name="Hug L.A."/>
            <person name="Thomas B.C."/>
            <person name="Sharon I."/>
            <person name="Castelle C.J."/>
            <person name="Singh A."/>
            <person name="Wilkins M.J."/>
            <person name="Williams K.H."/>
            <person name="Banfield J.F."/>
        </authorList>
    </citation>
    <scope>NUCLEOTIDE SEQUENCE [LARGE SCALE GENOMIC DNA]</scope>
</reference>
<organism evidence="3 4">
    <name type="scientific">Candidatus Amesbacteria bacterium GW2011_GWA2_42_12</name>
    <dbReference type="NCBI Taxonomy" id="1618356"/>
    <lineage>
        <taxon>Bacteria</taxon>
        <taxon>Candidatus Amesiibacteriota</taxon>
    </lineage>
</organism>
<dbReference type="EMBL" id="LCCN01000001">
    <property type="protein sequence ID" value="KKS33187.1"/>
    <property type="molecule type" value="Genomic_DNA"/>
</dbReference>
<protein>
    <recommendedName>
        <fullName evidence="5">DUF4012 domain-containing protein</fullName>
    </recommendedName>
</protein>
<evidence type="ECO:0000313" key="4">
    <source>
        <dbReference type="Proteomes" id="UP000034160"/>
    </source>
</evidence>
<feature type="coiled-coil region" evidence="1">
    <location>
        <begin position="129"/>
        <end position="156"/>
    </location>
</feature>
<sequence>MSNQKFLVEEFIEEKRNTSKFPKKYFSKLFKIFILLFLWGWILIFVSEISLYFLITCQKNICPRLVGVVAFYVQKSSPVLGAEFLSNQLGFSMTKTASLLMAVSQSRNETYSLAKKILPILYMLTGSGQTISSQQIAQLSQNINELNNKLSFVVIDFTQISSKDPLADRLLKIEKKITLQKNVVSQSSQLVSDLPKLLSLDKKSTYAIVFLDNSENRGTGGYLDSLALISIDNGKILDIQLHDSYSLDRQLRGQINPPDSLKLATGETSWYLRDANWGVSFPEAAQKIAWFVEKESGIYPDLVISVNLDTITSLLDTFGPVDIPGLGNVSKSTFFNKYLEYLKKNTTGSSFVAGVVQAMLIRKTPISKIQITNFLYLLVSQLQEKQISIYPNRFSAPALSALGWSGDFVPPFCRSIFPCQIDYYYSQDNNVGANKVSPFIKKITHLDLKFENSKLSTVVKIIYENQNKDSAWPLGTFKNYVRFYFPTNVIPDSILIDQKPILKTNYQISTESGFLVLSAPLSVPPLSKKEMIVTYHQQLPKDPRFHYQLDLPNQPGNLNDSLMFTITYPKNWYVVSGNKFLIASERRFSYNTIHSGYEKIDLDIVPYK</sequence>
<proteinExistence type="predicted"/>
<name>A0A0G0Y8Y0_9BACT</name>
<feature type="transmembrane region" description="Helical" evidence="2">
    <location>
        <begin position="29"/>
        <end position="55"/>
    </location>
</feature>
<evidence type="ECO:0000256" key="1">
    <source>
        <dbReference type="SAM" id="Coils"/>
    </source>
</evidence>
<evidence type="ECO:0000256" key="2">
    <source>
        <dbReference type="SAM" id="Phobius"/>
    </source>
</evidence>
<keyword evidence="2" id="KW-1133">Transmembrane helix</keyword>
<dbReference type="AlphaFoldDB" id="A0A0G0Y8Y0"/>
<keyword evidence="1" id="KW-0175">Coiled coil</keyword>
<dbReference type="Proteomes" id="UP000034160">
    <property type="component" value="Unassembled WGS sequence"/>
</dbReference>
<evidence type="ECO:0000313" key="3">
    <source>
        <dbReference type="EMBL" id="KKS33187.1"/>
    </source>
</evidence>
<keyword evidence="2" id="KW-0472">Membrane</keyword>
<dbReference type="InterPro" id="IPR025101">
    <property type="entry name" value="DUF4012"/>
</dbReference>
<keyword evidence="2" id="KW-0812">Transmembrane</keyword>
<dbReference type="STRING" id="1618356.UU93_C0001G0018"/>